<keyword evidence="5" id="KW-1185">Reference proteome</keyword>
<dbReference type="Pfam" id="PF04601">
    <property type="entry name" value="DUF569"/>
    <property type="match status" value="2"/>
</dbReference>
<evidence type="ECO:0000259" key="3">
    <source>
        <dbReference type="Pfam" id="PF22932"/>
    </source>
</evidence>
<evidence type="ECO:0008006" key="6">
    <source>
        <dbReference type="Google" id="ProtNLM"/>
    </source>
</evidence>
<dbReference type="Gene3D" id="2.80.10.50">
    <property type="match status" value="2"/>
</dbReference>
<reference evidence="4 5" key="1">
    <citation type="submission" date="2024-12" db="EMBL/GenBank/DDBJ databases">
        <title>The unique morphological basis and parallel evolutionary history of personate flowers in Penstemon.</title>
        <authorList>
            <person name="Depatie T.H."/>
            <person name="Wessinger C.A."/>
        </authorList>
    </citation>
    <scope>NUCLEOTIDE SEQUENCE [LARGE SCALE GENOMIC DNA]</scope>
    <source>
        <strain evidence="4">WTNN_2</strain>
        <tissue evidence="4">Leaf</tissue>
    </source>
</reference>
<protein>
    <recommendedName>
        <fullName evidence="6">DUF569 domain-containing protein</fullName>
    </recommendedName>
</protein>
<feature type="domain" description="DUF569" evidence="2">
    <location>
        <begin position="1"/>
        <end position="145"/>
    </location>
</feature>
<dbReference type="InterPro" id="IPR007679">
    <property type="entry name" value="DUF569"/>
</dbReference>
<accession>A0ABD3TWT4</accession>
<feature type="compositionally biased region" description="Polar residues" evidence="1">
    <location>
        <begin position="405"/>
        <end position="414"/>
    </location>
</feature>
<feature type="domain" description="DUF569" evidence="2">
    <location>
        <begin position="217"/>
        <end position="358"/>
    </location>
</feature>
<evidence type="ECO:0000313" key="4">
    <source>
        <dbReference type="EMBL" id="KAL3841021.1"/>
    </source>
</evidence>
<proteinExistence type="predicted"/>
<dbReference type="InterPro" id="IPR054726">
    <property type="entry name" value="Ubiq_DUF569-assoc"/>
</dbReference>
<evidence type="ECO:0000259" key="2">
    <source>
        <dbReference type="Pfam" id="PF04601"/>
    </source>
</evidence>
<organism evidence="4 5">
    <name type="scientific">Penstemon smallii</name>
    <dbReference type="NCBI Taxonomy" id="265156"/>
    <lineage>
        <taxon>Eukaryota</taxon>
        <taxon>Viridiplantae</taxon>
        <taxon>Streptophyta</taxon>
        <taxon>Embryophyta</taxon>
        <taxon>Tracheophyta</taxon>
        <taxon>Spermatophyta</taxon>
        <taxon>Magnoliopsida</taxon>
        <taxon>eudicotyledons</taxon>
        <taxon>Gunneridae</taxon>
        <taxon>Pentapetalae</taxon>
        <taxon>asterids</taxon>
        <taxon>lamiids</taxon>
        <taxon>Lamiales</taxon>
        <taxon>Plantaginaceae</taxon>
        <taxon>Cheloneae</taxon>
        <taxon>Penstemon</taxon>
    </lineage>
</organism>
<feature type="compositionally biased region" description="Low complexity" evidence="1">
    <location>
        <begin position="384"/>
        <end position="404"/>
    </location>
</feature>
<evidence type="ECO:0000313" key="5">
    <source>
        <dbReference type="Proteomes" id="UP001634393"/>
    </source>
</evidence>
<feature type="domain" description="DUF569" evidence="3">
    <location>
        <begin position="422"/>
        <end position="499"/>
    </location>
</feature>
<evidence type="ECO:0000256" key="1">
    <source>
        <dbReference type="SAM" id="MobiDB-lite"/>
    </source>
</evidence>
<dbReference type="AlphaFoldDB" id="A0ABD3TWT4"/>
<dbReference type="SUPFAM" id="SSF50405">
    <property type="entry name" value="Actin-crosslinking proteins"/>
    <property type="match status" value="2"/>
</dbReference>
<dbReference type="InterPro" id="IPR008999">
    <property type="entry name" value="Actin-crosslinking"/>
</dbReference>
<dbReference type="Proteomes" id="UP001634393">
    <property type="component" value="Unassembled WGS sequence"/>
</dbReference>
<name>A0ABD3TWT4_9LAMI</name>
<dbReference type="EMBL" id="JBJXBP010000003">
    <property type="protein sequence ID" value="KAL3841021.1"/>
    <property type="molecule type" value="Genomic_DNA"/>
</dbReference>
<feature type="region of interest" description="Disordered" evidence="1">
    <location>
        <begin position="372"/>
        <end position="417"/>
    </location>
</feature>
<dbReference type="FunFam" id="2.80.10.50:FF:000067">
    <property type="entry name" value="BnaC05g19630D protein"/>
    <property type="match status" value="2"/>
</dbReference>
<comment type="caution">
    <text evidence="4">The sequence shown here is derived from an EMBL/GenBank/DDBJ whole genome shotgun (WGS) entry which is preliminary data.</text>
</comment>
<gene>
    <name evidence="4" type="ORF">ACJIZ3_025612</name>
</gene>
<dbReference type="Pfam" id="PF22932">
    <property type="entry name" value="Ubiq_DUF_assoc"/>
    <property type="match status" value="1"/>
</dbReference>
<dbReference type="PANTHER" id="PTHR31205">
    <property type="entry name" value="ACTIN CROSS-LINKING PROTEIN (DUF569)"/>
    <property type="match status" value="1"/>
</dbReference>
<dbReference type="PANTHER" id="PTHR31205:SF69">
    <property type="entry name" value="ACTIN CROSS-LINKING PROTEIN (DUF569)"/>
    <property type="match status" value="1"/>
</dbReference>
<dbReference type="CDD" id="cd23340">
    <property type="entry name" value="beta-trefoil_FSCN_ACP-like"/>
    <property type="match status" value="2"/>
</dbReference>
<sequence>MEFFNKAKAVRLKSHLNKYLVADDDQISTRQSRNGAARKARWLVEVVDSNHHVVRLKSCYNRYLTASEVPFLLGMTGRKVLQTEPENQTKDLTIEWQPIRDGFQVKLKTYGGTYLRANGGTPPWRNSVTHDSPHAAATTNNWVVWDVEAVEVPEDEAVTDYWSLVSSFSSVSDEILGLEFGFGSPTGFSGSPSPSPSPRLSMKKNQLISIVSRTTAMDLFHHAKAVRLKNSHDKYLTAEEDEESVTQDRNGSSKSAKWTVEFVDNSDTIIRLKSCYGKYLTASNQPFLLGMTGRKVTQSLPKRLDSSVEWEPIKENGAVKLKTRYGQFLRANGGLPPWRNSVTHDIPHRTATQEWILWEVHVVEILPALSPVGKAEPPRKEDSSFASESSSPSTSHSSVSASFSRQESNDSFVNSPPKGSDGRLIHFHIANEYGEIDEGFEELCITFKGSGVQELTKRLEAELGIDGITVCTRSPLNGKLYPLRLQLPPNNATMHVVVVPPSTEVSQEEDKIAMPA</sequence>